<dbReference type="EMBL" id="JBHSMF010000002">
    <property type="protein sequence ID" value="MFC5496742.1"/>
    <property type="molecule type" value="Genomic_DNA"/>
</dbReference>
<evidence type="ECO:0000259" key="1">
    <source>
        <dbReference type="PROSITE" id="PS51782"/>
    </source>
</evidence>
<dbReference type="PANTHER" id="PTHR34700:SF4">
    <property type="entry name" value="PHAGE-LIKE ELEMENT PBSX PROTEIN XKDP"/>
    <property type="match status" value="1"/>
</dbReference>
<dbReference type="SUPFAM" id="SSF54106">
    <property type="entry name" value="LysM domain"/>
    <property type="match status" value="1"/>
</dbReference>
<evidence type="ECO:0000313" key="2">
    <source>
        <dbReference type="EMBL" id="MFC5496742.1"/>
    </source>
</evidence>
<keyword evidence="3" id="KW-1185">Reference proteome</keyword>
<feature type="domain" description="LysM" evidence="1">
    <location>
        <begin position="67"/>
        <end position="116"/>
    </location>
</feature>
<sequence>MAQNKAASGLTSQALRAWTAVAVAAGGFYALPAWAQNFPITQGQRATAQQVARAGVPLSELAPNAPEEYTVKRGDTLWAISGMFLLHPWRWPELWGMNLDQIRNPHRIYPGQHLVLEKVDGMALLRLRPDGSGGGGAGGIPTDTVRVSPRIRYEALADAAIPTLQPQVIEPFLSQAMIVDELTLERAPRIVGTQDGRVLLTRGDRAYARGANGSPFTEQDPTKSEQFRVFRNAKPLRDPVTKAILGYEAAYLGKASLMRSETVRDIQTASGAVQNTVVPATIDIIAAKEEMRVGDRLVPEPPRELVSYVPRAPERPVDATIVSVYGDAVSIVGQNQVVVISRGTQDGVETGHVLAIQKAGAVILDRSQPGERATLKLPDERAGLLMVFRAFDRLSYALVLEITDTIQVGDKVVNPR</sequence>
<accession>A0ABW0NCK8</accession>
<reference evidence="3" key="1">
    <citation type="journal article" date="2019" name="Int. J. Syst. Evol. Microbiol.">
        <title>The Global Catalogue of Microorganisms (GCM) 10K type strain sequencing project: providing services to taxonomists for standard genome sequencing and annotation.</title>
        <authorList>
            <consortium name="The Broad Institute Genomics Platform"/>
            <consortium name="The Broad Institute Genome Sequencing Center for Infectious Disease"/>
            <person name="Wu L."/>
            <person name="Ma J."/>
        </authorList>
    </citation>
    <scope>NUCLEOTIDE SEQUENCE [LARGE SCALE GENOMIC DNA]</scope>
    <source>
        <strain evidence="3">CCUG 57401</strain>
    </source>
</reference>
<dbReference type="CDD" id="cd00118">
    <property type="entry name" value="LysM"/>
    <property type="match status" value="1"/>
</dbReference>
<dbReference type="InterPro" id="IPR052196">
    <property type="entry name" value="Bact_Kbp"/>
</dbReference>
<protein>
    <submittedName>
        <fullName evidence="2">LysM peptidoglycan-binding domain-containing protein</fullName>
    </submittedName>
</protein>
<evidence type="ECO:0000313" key="3">
    <source>
        <dbReference type="Proteomes" id="UP001596037"/>
    </source>
</evidence>
<dbReference type="PANTHER" id="PTHR34700">
    <property type="entry name" value="POTASSIUM BINDING PROTEIN KBP"/>
    <property type="match status" value="1"/>
</dbReference>
<dbReference type="RefSeq" id="WP_376848752.1">
    <property type="nucleotide sequence ID" value="NZ_JBHSMF010000002.1"/>
</dbReference>
<dbReference type="PROSITE" id="PS51782">
    <property type="entry name" value="LYSM"/>
    <property type="match status" value="1"/>
</dbReference>
<gene>
    <name evidence="2" type="ORF">ACFPOE_04275</name>
</gene>
<dbReference type="InterPro" id="IPR018392">
    <property type="entry name" value="LysM"/>
</dbReference>
<organism evidence="2 3">
    <name type="scientific">Caenimonas terrae</name>
    <dbReference type="NCBI Taxonomy" id="696074"/>
    <lineage>
        <taxon>Bacteria</taxon>
        <taxon>Pseudomonadati</taxon>
        <taxon>Pseudomonadota</taxon>
        <taxon>Betaproteobacteria</taxon>
        <taxon>Burkholderiales</taxon>
        <taxon>Comamonadaceae</taxon>
        <taxon>Caenimonas</taxon>
    </lineage>
</organism>
<dbReference type="Proteomes" id="UP001596037">
    <property type="component" value="Unassembled WGS sequence"/>
</dbReference>
<dbReference type="Gene3D" id="3.10.350.10">
    <property type="entry name" value="LysM domain"/>
    <property type="match status" value="1"/>
</dbReference>
<proteinExistence type="predicted"/>
<dbReference type="InterPro" id="IPR036779">
    <property type="entry name" value="LysM_dom_sf"/>
</dbReference>
<name>A0ABW0NCK8_9BURK</name>
<comment type="caution">
    <text evidence="2">The sequence shown here is derived from an EMBL/GenBank/DDBJ whole genome shotgun (WGS) entry which is preliminary data.</text>
</comment>
<dbReference type="Pfam" id="PF01476">
    <property type="entry name" value="LysM"/>
    <property type="match status" value="1"/>
</dbReference>